<feature type="transmembrane region" description="Helical" evidence="7">
    <location>
        <begin position="112"/>
        <end position="139"/>
    </location>
</feature>
<evidence type="ECO:0000256" key="1">
    <source>
        <dbReference type="ARBA" id="ARBA00004651"/>
    </source>
</evidence>
<dbReference type="InterPro" id="IPR000515">
    <property type="entry name" value="MetI-like"/>
</dbReference>
<evidence type="ECO:0000256" key="3">
    <source>
        <dbReference type="ARBA" id="ARBA00022475"/>
    </source>
</evidence>
<dbReference type="Proteomes" id="UP001161388">
    <property type="component" value="Unassembled WGS sequence"/>
</dbReference>
<sequence>MNRNLILGSLLTAVFLIAALISFVWTPFDHTALSIPDKLQTPSGTHLLGTDHFGRDLLSMIMVGARTSIAVALVAVGIGMGLGVPLGLWAAARQGTLIDELIMRGNDLVFAFPSLVIAILITAIFGAGAINAIIAIGIFNIPVFARITRGAALSLWQREFIMAARVAGKNATRISVEHILPNVTNLLIVQGTIQFSLGILAEAGLSYVGLGAQPPTPSWGRMLADAQTLVSIAPHMALVPGFAIILTVLGLNLMGDGLRDYLDPRLRVART</sequence>
<evidence type="ECO:0000256" key="4">
    <source>
        <dbReference type="ARBA" id="ARBA00022692"/>
    </source>
</evidence>
<evidence type="ECO:0000256" key="2">
    <source>
        <dbReference type="ARBA" id="ARBA00022448"/>
    </source>
</evidence>
<accession>A0ABQ5VML3</accession>
<evidence type="ECO:0000313" key="10">
    <source>
        <dbReference type="Proteomes" id="UP001161388"/>
    </source>
</evidence>
<name>A0ABQ5VML3_9RHOB</name>
<keyword evidence="4 7" id="KW-0812">Transmembrane</keyword>
<evidence type="ECO:0000256" key="5">
    <source>
        <dbReference type="ARBA" id="ARBA00022989"/>
    </source>
</evidence>
<keyword evidence="10" id="KW-1185">Reference proteome</keyword>
<dbReference type="InterPro" id="IPR035906">
    <property type="entry name" value="MetI-like_sf"/>
</dbReference>
<protein>
    <submittedName>
        <fullName evidence="9">Peptide ABC transporter permease</fullName>
    </submittedName>
</protein>
<feature type="transmembrane region" description="Helical" evidence="7">
    <location>
        <begin position="229"/>
        <end position="254"/>
    </location>
</feature>
<comment type="subcellular location">
    <subcellularLocation>
        <location evidence="1 7">Cell membrane</location>
        <topology evidence="1 7">Multi-pass membrane protein</topology>
    </subcellularLocation>
</comment>
<feature type="domain" description="ABC transmembrane type-1" evidence="8">
    <location>
        <begin position="65"/>
        <end position="255"/>
    </location>
</feature>
<feature type="transmembrane region" description="Helical" evidence="7">
    <location>
        <begin position="69"/>
        <end position="92"/>
    </location>
</feature>
<dbReference type="PANTHER" id="PTHR43386">
    <property type="entry name" value="OLIGOPEPTIDE TRANSPORT SYSTEM PERMEASE PROTEIN APPC"/>
    <property type="match status" value="1"/>
</dbReference>
<reference evidence="9" key="1">
    <citation type="journal article" date="2014" name="Int. J. Syst. Evol. Microbiol.">
        <title>Complete genome of a new Firmicutes species belonging to the dominant human colonic microbiota ('Ruminococcus bicirculans') reveals two chromosomes and a selective capacity to utilize plant glucans.</title>
        <authorList>
            <consortium name="NISC Comparative Sequencing Program"/>
            <person name="Wegmann U."/>
            <person name="Louis P."/>
            <person name="Goesmann A."/>
            <person name="Henrissat B."/>
            <person name="Duncan S.H."/>
            <person name="Flint H.J."/>
        </authorList>
    </citation>
    <scope>NUCLEOTIDE SEQUENCE</scope>
    <source>
        <strain evidence="9">NBRC 109915</strain>
    </source>
</reference>
<organism evidence="9 10">
    <name type="scientific">Sulfitobacter pacificus</name>
    <dbReference type="NCBI Taxonomy" id="1499314"/>
    <lineage>
        <taxon>Bacteria</taxon>
        <taxon>Pseudomonadati</taxon>
        <taxon>Pseudomonadota</taxon>
        <taxon>Alphaproteobacteria</taxon>
        <taxon>Rhodobacterales</taxon>
        <taxon>Roseobacteraceae</taxon>
        <taxon>Sulfitobacter</taxon>
    </lineage>
</organism>
<evidence type="ECO:0000259" key="8">
    <source>
        <dbReference type="PROSITE" id="PS50928"/>
    </source>
</evidence>
<evidence type="ECO:0000256" key="6">
    <source>
        <dbReference type="ARBA" id="ARBA00023136"/>
    </source>
</evidence>
<comment type="caution">
    <text evidence="9">The sequence shown here is derived from an EMBL/GenBank/DDBJ whole genome shotgun (WGS) entry which is preliminary data.</text>
</comment>
<gene>
    <name evidence="9" type="ORF">GCM10007927_31860</name>
</gene>
<proteinExistence type="inferred from homology"/>
<keyword evidence="6 7" id="KW-0472">Membrane</keyword>
<evidence type="ECO:0000313" key="9">
    <source>
        <dbReference type="EMBL" id="GLQ28383.1"/>
    </source>
</evidence>
<feature type="transmembrane region" description="Helical" evidence="7">
    <location>
        <begin position="6"/>
        <end position="28"/>
    </location>
</feature>
<dbReference type="EMBL" id="BSNL01000001">
    <property type="protein sequence ID" value="GLQ28383.1"/>
    <property type="molecule type" value="Genomic_DNA"/>
</dbReference>
<dbReference type="Pfam" id="PF00528">
    <property type="entry name" value="BPD_transp_1"/>
    <property type="match status" value="1"/>
</dbReference>
<dbReference type="CDD" id="cd06261">
    <property type="entry name" value="TM_PBP2"/>
    <property type="match status" value="1"/>
</dbReference>
<dbReference type="PANTHER" id="PTHR43386:SF25">
    <property type="entry name" value="PEPTIDE ABC TRANSPORTER PERMEASE PROTEIN"/>
    <property type="match status" value="1"/>
</dbReference>
<comment type="similarity">
    <text evidence="7">Belongs to the binding-protein-dependent transport system permease family.</text>
</comment>
<reference evidence="9" key="2">
    <citation type="submission" date="2023-01" db="EMBL/GenBank/DDBJ databases">
        <title>Draft genome sequence of Sulfitobacter pacificus strain NBRC 109915.</title>
        <authorList>
            <person name="Sun Q."/>
            <person name="Mori K."/>
        </authorList>
    </citation>
    <scope>NUCLEOTIDE SEQUENCE</scope>
    <source>
        <strain evidence="9">NBRC 109915</strain>
    </source>
</reference>
<evidence type="ECO:0000256" key="7">
    <source>
        <dbReference type="RuleBase" id="RU363032"/>
    </source>
</evidence>
<keyword evidence="3" id="KW-1003">Cell membrane</keyword>
<dbReference type="Gene3D" id="1.10.3720.10">
    <property type="entry name" value="MetI-like"/>
    <property type="match status" value="1"/>
</dbReference>
<keyword evidence="5 7" id="KW-1133">Transmembrane helix</keyword>
<dbReference type="SUPFAM" id="SSF161098">
    <property type="entry name" value="MetI-like"/>
    <property type="match status" value="1"/>
</dbReference>
<keyword evidence="2 7" id="KW-0813">Transport</keyword>
<dbReference type="PROSITE" id="PS50928">
    <property type="entry name" value="ABC_TM1"/>
    <property type="match status" value="1"/>
</dbReference>
<dbReference type="InterPro" id="IPR050366">
    <property type="entry name" value="BP-dependent_transpt_permease"/>
</dbReference>
<dbReference type="RefSeq" id="WP_284374804.1">
    <property type="nucleotide sequence ID" value="NZ_BSNL01000001.1"/>
</dbReference>